<dbReference type="SUPFAM" id="SSF52833">
    <property type="entry name" value="Thioredoxin-like"/>
    <property type="match status" value="2"/>
</dbReference>
<dbReference type="Gene3D" id="1.20.1050.10">
    <property type="match status" value="2"/>
</dbReference>
<dbReference type="Pfam" id="PF13417">
    <property type="entry name" value="GST_N_3"/>
    <property type="match status" value="1"/>
</dbReference>
<dbReference type="EMBL" id="CAOQHR010000007">
    <property type="protein sequence ID" value="CAI6336923.1"/>
    <property type="molecule type" value="Genomic_DNA"/>
</dbReference>
<dbReference type="CDD" id="cd00299">
    <property type="entry name" value="GST_C_family"/>
    <property type="match status" value="1"/>
</dbReference>
<dbReference type="GO" id="GO:0004364">
    <property type="term" value="F:glutathione transferase activity"/>
    <property type="evidence" value="ECO:0007669"/>
    <property type="project" value="TreeGrafter"/>
</dbReference>
<dbReference type="PANTHER" id="PTHR42673">
    <property type="entry name" value="MALEYLACETOACETATE ISOMERASE"/>
    <property type="match status" value="1"/>
</dbReference>
<keyword evidence="3" id="KW-1185">Reference proteome</keyword>
<dbReference type="PANTHER" id="PTHR42673:SF4">
    <property type="entry name" value="MALEYLACETOACETATE ISOMERASE"/>
    <property type="match status" value="1"/>
</dbReference>
<dbReference type="InterPro" id="IPR036249">
    <property type="entry name" value="Thioredoxin-like_sf"/>
</dbReference>
<dbReference type="OrthoDB" id="202840at2759"/>
<sequence>MMESPEKPILFHYPGSIYSYRVLWYLWLRGIPYNECIQSHIMPRPDLASIGINYRRIPIMAIGKDIYIDSRLIISTLESSYPDSSLAPKTPAEEGIRRLLESWTIDGGIFSRAVQLMPYWNAASALQDEKFLDDREKLSGRRLEVKQMEHNRPDALQHMRQAFDLLETSFLADGRTWILGGTEPSLADLDAVWPFSWLIVEPGMRGALPEDLISEGKYPRTFAWISRFMNEAMMKRKSLERPETLNGEAMRDRILSATTTCETGFIKNDPLDLQPEDEVEVFASDYGHGHKDRGAVVGLTSREVVIRNTKGLHLHFPRWNFRINKVSQSAPSVSLKSPKTPKMRLIYHPASPFTRKVYMLAHELGLTQHIELQKVVVCPVDIPGWSDNNKDVAAYNPMAKIPCLVSEEVPDGIFDSRMICEYLSNIARIKETKDKSYWQRRSLHACADGIMDAAVLITYELRIRKPRGLKFDEWIEGQKTKIVRVLDRFEIAAQEGVLKKLTDQKRATADEVAVVTAIAVTESILTKSQGAEGDPPPATAAMYSMTRTKLNWRDGRPGLVEWMGSWQGRKSFVATPPDKDWTVAETRNASKI</sequence>
<accession>A0A9W4UI07</accession>
<dbReference type="InterPro" id="IPR036282">
    <property type="entry name" value="Glutathione-S-Trfase_C_sf"/>
</dbReference>
<dbReference type="Pfam" id="PF25907">
    <property type="entry name" value="DUF7962"/>
    <property type="match status" value="1"/>
</dbReference>
<evidence type="ECO:0000313" key="2">
    <source>
        <dbReference type="EMBL" id="CAI6336923.1"/>
    </source>
</evidence>
<name>A0A9W4UI07_9PLEO</name>
<dbReference type="CDD" id="cd00570">
    <property type="entry name" value="GST_N_family"/>
    <property type="match status" value="1"/>
</dbReference>
<organism evidence="2 3">
    <name type="scientific">Periconia digitata</name>
    <dbReference type="NCBI Taxonomy" id="1303443"/>
    <lineage>
        <taxon>Eukaryota</taxon>
        <taxon>Fungi</taxon>
        <taxon>Dikarya</taxon>
        <taxon>Ascomycota</taxon>
        <taxon>Pezizomycotina</taxon>
        <taxon>Dothideomycetes</taxon>
        <taxon>Pleosporomycetidae</taxon>
        <taxon>Pleosporales</taxon>
        <taxon>Massarineae</taxon>
        <taxon>Periconiaceae</taxon>
        <taxon>Periconia</taxon>
    </lineage>
</organism>
<dbReference type="GO" id="GO:0006559">
    <property type="term" value="P:L-phenylalanine catabolic process"/>
    <property type="evidence" value="ECO:0007669"/>
    <property type="project" value="TreeGrafter"/>
</dbReference>
<dbReference type="GO" id="GO:0006749">
    <property type="term" value="P:glutathione metabolic process"/>
    <property type="evidence" value="ECO:0007669"/>
    <property type="project" value="TreeGrafter"/>
</dbReference>
<protein>
    <recommendedName>
        <fullName evidence="1">GST N-terminal domain-containing protein</fullName>
    </recommendedName>
</protein>
<proteinExistence type="predicted"/>
<dbReference type="InterPro" id="IPR004045">
    <property type="entry name" value="Glutathione_S-Trfase_N"/>
</dbReference>
<dbReference type="Gene3D" id="3.40.30.110">
    <property type="match status" value="2"/>
</dbReference>
<dbReference type="SUPFAM" id="SSF47616">
    <property type="entry name" value="GST C-terminal domain-like"/>
    <property type="match status" value="1"/>
</dbReference>
<dbReference type="Gene3D" id="3.40.30.10">
    <property type="entry name" value="Glutaredoxin"/>
    <property type="match status" value="1"/>
</dbReference>
<feature type="domain" description="GST N-terminal" evidence="1">
    <location>
        <begin position="341"/>
        <end position="431"/>
    </location>
</feature>
<comment type="caution">
    <text evidence="2">The sequence shown here is derived from an EMBL/GenBank/DDBJ whole genome shotgun (WGS) entry which is preliminary data.</text>
</comment>
<evidence type="ECO:0000259" key="1">
    <source>
        <dbReference type="PROSITE" id="PS50404"/>
    </source>
</evidence>
<gene>
    <name evidence="2" type="ORF">PDIGIT_LOCUS10029</name>
</gene>
<dbReference type="InterPro" id="IPR058268">
    <property type="entry name" value="DUF7962"/>
</dbReference>
<dbReference type="PROSITE" id="PS50404">
    <property type="entry name" value="GST_NTER"/>
    <property type="match status" value="1"/>
</dbReference>
<evidence type="ECO:0000313" key="3">
    <source>
        <dbReference type="Proteomes" id="UP001152607"/>
    </source>
</evidence>
<dbReference type="AlphaFoldDB" id="A0A9W4UI07"/>
<dbReference type="Pfam" id="PF13409">
    <property type="entry name" value="GST_N_2"/>
    <property type="match status" value="1"/>
</dbReference>
<dbReference type="Proteomes" id="UP001152607">
    <property type="component" value="Unassembled WGS sequence"/>
</dbReference>
<reference evidence="2" key="1">
    <citation type="submission" date="2023-01" db="EMBL/GenBank/DDBJ databases">
        <authorList>
            <person name="Van Ghelder C."/>
            <person name="Rancurel C."/>
        </authorList>
    </citation>
    <scope>NUCLEOTIDE SEQUENCE</scope>
    <source>
        <strain evidence="2">CNCM I-4278</strain>
    </source>
</reference>
<dbReference type="GO" id="GO:0016034">
    <property type="term" value="F:maleylacetoacetate isomerase activity"/>
    <property type="evidence" value="ECO:0007669"/>
    <property type="project" value="TreeGrafter"/>
</dbReference>